<organism evidence="1 2">
    <name type="scientific">Prochlorococcus phage P-SSP7</name>
    <dbReference type="NCBI Taxonomy" id="2908095"/>
    <lineage>
        <taxon>Viruses</taxon>
        <taxon>Duplodnaviria</taxon>
        <taxon>Heunggongvirae</taxon>
        <taxon>Uroviricota</taxon>
        <taxon>Caudoviricetes</taxon>
        <taxon>Autographivirales</taxon>
        <taxon>Sechaudvirinae</taxon>
        <taxon>Tiamatvirus</taxon>
        <taxon>Prochlorococcus phage P-SSP7</taxon>
    </lineage>
</organism>
<dbReference type="EMBL" id="AY939843">
    <property type="protein sequence ID" value="AAX44187.1"/>
    <property type="molecule type" value="Genomic_DNA"/>
</dbReference>
<keyword evidence="2" id="KW-1185">Reference proteome</keyword>
<evidence type="ECO:0000313" key="1">
    <source>
        <dbReference type="EMBL" id="AAX44187.1"/>
    </source>
</evidence>
<proteinExistence type="predicted"/>
<sequence length="36" mass="4244">MEGHDHEDVAWKAKDWCDTRGFELIDIKPLTGRYPL</sequence>
<reference evidence="1 2" key="1">
    <citation type="journal article" date="2004" name="Proc. Natl. Acad. Sci. U.S.A.">
        <title>Transfer of photosynthesis genes to and from Prochlorococcus viruses.</title>
        <authorList>
            <person name="Lindell D."/>
            <person name="Sullivan M.B."/>
            <person name="Johnson Z.I."/>
            <person name="Tolonen A.C."/>
            <person name="Rohwer F."/>
            <person name="Chisholm S.W."/>
        </authorList>
    </citation>
    <scope>NUCLEOTIDE SEQUENCE [LARGE SCALE GENOMIC DNA]</scope>
</reference>
<dbReference type="Proteomes" id="UP000000916">
    <property type="component" value="Segment"/>
</dbReference>
<dbReference type="GeneID" id="3294716"/>
<reference evidence="2" key="3">
    <citation type="journal article" date="2010" name="Environ. Microbiol.">
        <title>Genomic analysis of oceanic cyanobacterial myoviruses compared with T4-like myoviruses from diverse hosts and environments.</title>
        <authorList>
            <person name="Sullivan M.B."/>
            <person name="Huang K.H."/>
            <person name="Ignacio-Espinoza J.C."/>
            <person name="Berlin A.M."/>
            <person name="Kelly L."/>
            <person name="Weigele P.R."/>
            <person name="DeFrancesco A.S."/>
            <person name="Kern S.E."/>
            <person name="Thompson L.R."/>
            <person name="Young S."/>
            <person name="Yandava C."/>
            <person name="Fu R."/>
            <person name="Krastins B."/>
            <person name="Chase M."/>
            <person name="Sarracino D."/>
            <person name="Osburne M.S."/>
            <person name="Henn M.R."/>
            <person name="Chisholm S.W."/>
        </authorList>
    </citation>
    <scope>NUCLEOTIDE SEQUENCE [LARGE SCALE GENOMIC DNA]</scope>
</reference>
<name>Q58N51_BPPRP</name>
<accession>Q58N51</accession>
<evidence type="ECO:0000313" key="2">
    <source>
        <dbReference type="Proteomes" id="UP000000916"/>
    </source>
</evidence>
<protein>
    <submittedName>
        <fullName evidence="1">Uncharacterized protein</fullName>
    </submittedName>
</protein>
<reference evidence="1 2" key="2">
    <citation type="journal article" date="2005" name="PLoS Biol.">
        <title>Three Prochlorococcus cyanophage genomes: signature features and ecological interpretations.</title>
        <authorList>
            <person name="Sullivan M.B."/>
            <person name="Coleman M.L."/>
            <person name="Weigele P."/>
            <person name="Rohwer F."/>
            <person name="Chisholm S.W."/>
        </authorList>
    </citation>
    <scope>NUCLEOTIDE SEQUENCE</scope>
</reference>
<dbReference type="RefSeq" id="YP_214185.1">
    <property type="nucleotide sequence ID" value="NC_006882.2"/>
</dbReference>
<gene>
    <name evidence="1" type="ORF">PSSP7_007</name>
</gene>
<dbReference type="KEGG" id="vg:3294716"/>